<feature type="region of interest" description="Disordered" evidence="2">
    <location>
        <begin position="423"/>
        <end position="447"/>
    </location>
</feature>
<keyword evidence="1" id="KW-0863">Zinc-finger</keyword>
<evidence type="ECO:0000313" key="4">
    <source>
        <dbReference type="EMBL" id="EAW10768.1"/>
    </source>
</evidence>
<feature type="region of interest" description="Disordered" evidence="2">
    <location>
        <begin position="289"/>
        <end position="354"/>
    </location>
</feature>
<keyword evidence="1" id="KW-0479">Metal-binding</keyword>
<gene>
    <name evidence="4" type="ORF">ACLA_052410</name>
</gene>
<name>A1CIR3_ASPCL</name>
<feature type="region of interest" description="Disordered" evidence="2">
    <location>
        <begin position="493"/>
        <end position="539"/>
    </location>
</feature>
<dbReference type="eggNOG" id="ENOG502ST3I">
    <property type="taxonomic scope" value="Eukaryota"/>
</dbReference>
<protein>
    <submittedName>
        <fullName evidence="4">C-x8-C-x5-C-x3-H type zinc finger protein</fullName>
    </submittedName>
</protein>
<dbReference type="HOGENOM" id="CLU_489988_0_0_1"/>
<proteinExistence type="predicted"/>
<dbReference type="VEuPathDB" id="FungiDB:ACLA_052410"/>
<dbReference type="Proteomes" id="UP000006701">
    <property type="component" value="Unassembled WGS sequence"/>
</dbReference>
<keyword evidence="5" id="KW-1185">Reference proteome</keyword>
<sequence length="569" mass="61004">MTAPLRPQYFCARPNGTLVPLVAVDELPGHVNIRGAPRVLSPGDTQGMTSLGTVAPRCQYYIVDGAAPSYIRYHQTGNGSGNGNGNGSGQRGRGYENQVAAPRYVPEENGMGAQRLASQTMYQPSNTQNWVMANPPAKHGWLVPANVGAGAGHAAANSAGNNRQSGHPKKEYCSYWIRHGECDYQQQGCLFKHEMPTDRAMLEKLGLRDIPRWYRDKYGVPSILSAGGNQSRDSRAQTNSGQGHDDSQERGALKATHHAARLALNAAAEKVDAEKTSKSKSAALMPLALPGKPMLSSNASSPRGPVSSRGSKQASNVQMQSLASSVRGQAPQAQAHTSSPQNRIPTAHNQTSKKIDLLSFDPAPDYASLELNCASQREVNGSEAKERVKREEFLRNLHGMFISTTAPANASSITSPVDFLATQNRTKRSQPKSRRLYQPRTDMPNMNMDTDGLGTSKMLRPSAILYTAAEAIAKETGVNPLLASPGTGFIHGSVRSSESPIRGASSTQSCASSSEPSPRVYGGRIKNEGEAKPLLPPIGTFTHRNPAILKRPAVTSAEDLFDMGMGRAK</sequence>
<feature type="zinc finger region" description="C3H1-type" evidence="1">
    <location>
        <begin position="168"/>
        <end position="196"/>
    </location>
</feature>
<dbReference type="KEGG" id="act:ACLA_052410"/>
<dbReference type="OMA" id="HEMPNDL"/>
<feature type="region of interest" description="Disordered" evidence="2">
    <location>
        <begin position="224"/>
        <end position="256"/>
    </location>
</feature>
<dbReference type="OrthoDB" id="5355510at2759"/>
<accession>A1CIR3</accession>
<dbReference type="GO" id="GO:0008270">
    <property type="term" value="F:zinc ion binding"/>
    <property type="evidence" value="ECO:0007669"/>
    <property type="project" value="UniProtKB-KW"/>
</dbReference>
<keyword evidence="1" id="KW-0862">Zinc</keyword>
<evidence type="ECO:0000256" key="2">
    <source>
        <dbReference type="SAM" id="MobiDB-lite"/>
    </source>
</evidence>
<dbReference type="AlphaFoldDB" id="A1CIR3"/>
<evidence type="ECO:0000259" key="3">
    <source>
        <dbReference type="PROSITE" id="PS50103"/>
    </source>
</evidence>
<feature type="compositionally biased region" description="Polar residues" evidence="2">
    <location>
        <begin position="312"/>
        <end position="352"/>
    </location>
</feature>
<dbReference type="GeneID" id="4703868"/>
<feature type="compositionally biased region" description="Basic and acidic residues" evidence="2">
    <location>
        <begin position="243"/>
        <end position="252"/>
    </location>
</feature>
<evidence type="ECO:0000256" key="1">
    <source>
        <dbReference type="PROSITE-ProRule" id="PRU00723"/>
    </source>
</evidence>
<dbReference type="PROSITE" id="PS50103">
    <property type="entry name" value="ZF_C3H1"/>
    <property type="match status" value="1"/>
</dbReference>
<dbReference type="STRING" id="344612.A1CIR3"/>
<feature type="compositionally biased region" description="Polar residues" evidence="2">
    <location>
        <begin position="227"/>
        <end position="242"/>
    </location>
</feature>
<feature type="domain" description="C3H1-type" evidence="3">
    <location>
        <begin position="168"/>
        <end position="196"/>
    </location>
</feature>
<feature type="compositionally biased region" description="Basic residues" evidence="2">
    <location>
        <begin position="425"/>
        <end position="437"/>
    </location>
</feature>
<reference evidence="4 5" key="1">
    <citation type="journal article" date="2008" name="PLoS Genet.">
        <title>Genomic islands in the pathogenic filamentous fungus Aspergillus fumigatus.</title>
        <authorList>
            <person name="Fedorova N.D."/>
            <person name="Khaldi N."/>
            <person name="Joardar V.S."/>
            <person name="Maiti R."/>
            <person name="Amedeo P."/>
            <person name="Anderson M.J."/>
            <person name="Crabtree J."/>
            <person name="Silva J.C."/>
            <person name="Badger J.H."/>
            <person name="Albarraq A."/>
            <person name="Angiuoli S."/>
            <person name="Bussey H."/>
            <person name="Bowyer P."/>
            <person name="Cotty P.J."/>
            <person name="Dyer P.S."/>
            <person name="Egan A."/>
            <person name="Galens K."/>
            <person name="Fraser-Liggett C.M."/>
            <person name="Haas B.J."/>
            <person name="Inman J.M."/>
            <person name="Kent R."/>
            <person name="Lemieux S."/>
            <person name="Malavazi I."/>
            <person name="Orvis J."/>
            <person name="Roemer T."/>
            <person name="Ronning C.M."/>
            <person name="Sundaram J.P."/>
            <person name="Sutton G."/>
            <person name="Turner G."/>
            <person name="Venter J.C."/>
            <person name="White O.R."/>
            <person name="Whitty B.R."/>
            <person name="Youngman P."/>
            <person name="Wolfe K.H."/>
            <person name="Goldman G.H."/>
            <person name="Wortman J.R."/>
            <person name="Jiang B."/>
            <person name="Denning D.W."/>
            <person name="Nierman W.C."/>
        </authorList>
    </citation>
    <scope>NUCLEOTIDE SEQUENCE [LARGE SCALE GENOMIC DNA]</scope>
    <source>
        <strain evidence="5">ATCC 1007 / CBS 513.65 / DSM 816 / NCTC 3887 / NRRL 1</strain>
    </source>
</reference>
<feature type="compositionally biased region" description="Low complexity" evidence="2">
    <location>
        <begin position="505"/>
        <end position="517"/>
    </location>
</feature>
<dbReference type="InterPro" id="IPR000571">
    <property type="entry name" value="Znf_CCCH"/>
</dbReference>
<dbReference type="RefSeq" id="XP_001272194.1">
    <property type="nucleotide sequence ID" value="XM_001272193.1"/>
</dbReference>
<evidence type="ECO:0000313" key="5">
    <source>
        <dbReference type="Proteomes" id="UP000006701"/>
    </source>
</evidence>
<organism evidence="4 5">
    <name type="scientific">Aspergillus clavatus (strain ATCC 1007 / CBS 513.65 / DSM 816 / NCTC 3887 / NRRL 1 / QM 1276 / 107)</name>
    <dbReference type="NCBI Taxonomy" id="344612"/>
    <lineage>
        <taxon>Eukaryota</taxon>
        <taxon>Fungi</taxon>
        <taxon>Dikarya</taxon>
        <taxon>Ascomycota</taxon>
        <taxon>Pezizomycotina</taxon>
        <taxon>Eurotiomycetes</taxon>
        <taxon>Eurotiomycetidae</taxon>
        <taxon>Eurotiales</taxon>
        <taxon>Aspergillaceae</taxon>
        <taxon>Aspergillus</taxon>
        <taxon>Aspergillus subgen. Fumigati</taxon>
    </lineage>
</organism>
<feature type="compositionally biased region" description="Low complexity" evidence="2">
    <location>
        <begin position="300"/>
        <end position="311"/>
    </location>
</feature>
<dbReference type="EMBL" id="DS027054">
    <property type="protein sequence ID" value="EAW10768.1"/>
    <property type="molecule type" value="Genomic_DNA"/>
</dbReference>